<evidence type="ECO:0000259" key="1">
    <source>
        <dbReference type="PROSITE" id="PS50097"/>
    </source>
</evidence>
<evidence type="ECO:0000313" key="3">
    <source>
        <dbReference type="WBParaSite" id="MhA1_Contig1637.frz3.gene3"/>
    </source>
</evidence>
<dbReference type="PROSITE" id="PS50097">
    <property type="entry name" value="BTB"/>
    <property type="match status" value="1"/>
</dbReference>
<sequence>MAANDRELITCSKVWNVKNISTIAEPLGNDYYISCCRFSSGDYPTISWEMNVYLNGYEGGIYGSVNVALRQVGLKGNDSVKAKYKFYAIQNNGARMNIGSSTQKFKYWTESSRFNVNMQSLLQANGSITLGCEVEFTLENLNLEYIKKDESAIYSKDLLKNIFENKQFTDCVIQIDDVLINAHRCILAKNSEVFKRMFEQTGMTESQNVRKTRKRSFQEINKGVVNIDDCSPLCFQAMLEYCYTGVISNSTLETLGDELYSVAHKYEIIPLKEKCENYMASIACVKFISANKDSFLASNEWREIKCKFGELSHRLLELVVTGKV</sequence>
<evidence type="ECO:0000313" key="2">
    <source>
        <dbReference type="Proteomes" id="UP000095281"/>
    </source>
</evidence>
<name>A0A1I8B9P2_MELHA</name>
<reference evidence="3" key="1">
    <citation type="submission" date="2016-11" db="UniProtKB">
        <authorList>
            <consortium name="WormBaseParasite"/>
        </authorList>
    </citation>
    <scope>IDENTIFICATION</scope>
</reference>
<dbReference type="InterPro" id="IPR008974">
    <property type="entry name" value="TRAF-like"/>
</dbReference>
<proteinExistence type="predicted"/>
<accession>A0A1I8B9P2</accession>
<dbReference type="InterPro" id="IPR011333">
    <property type="entry name" value="SKP1/BTB/POZ_sf"/>
</dbReference>
<dbReference type="PANTHER" id="PTHR24413">
    <property type="entry name" value="SPECKLE-TYPE POZ PROTEIN"/>
    <property type="match status" value="1"/>
</dbReference>
<dbReference type="SUPFAM" id="SSF49599">
    <property type="entry name" value="TRAF domain-like"/>
    <property type="match status" value="1"/>
</dbReference>
<dbReference type="Pfam" id="PF00651">
    <property type="entry name" value="BTB"/>
    <property type="match status" value="1"/>
</dbReference>
<dbReference type="Gene3D" id="2.60.210.10">
    <property type="entry name" value="Apoptosis, Tumor Necrosis Factor Receptor Associated Protein 2, Chain A"/>
    <property type="match status" value="1"/>
</dbReference>
<dbReference type="SUPFAM" id="SSF54695">
    <property type="entry name" value="POZ domain"/>
    <property type="match status" value="1"/>
</dbReference>
<organism evidence="2 3">
    <name type="scientific">Meloidogyne hapla</name>
    <name type="common">Root-knot nematode worm</name>
    <dbReference type="NCBI Taxonomy" id="6305"/>
    <lineage>
        <taxon>Eukaryota</taxon>
        <taxon>Metazoa</taxon>
        <taxon>Ecdysozoa</taxon>
        <taxon>Nematoda</taxon>
        <taxon>Chromadorea</taxon>
        <taxon>Rhabditida</taxon>
        <taxon>Tylenchina</taxon>
        <taxon>Tylenchomorpha</taxon>
        <taxon>Tylenchoidea</taxon>
        <taxon>Meloidogynidae</taxon>
        <taxon>Meloidogyninae</taxon>
        <taxon>Meloidogyne</taxon>
    </lineage>
</organism>
<dbReference type="WBParaSite" id="MhA1_Contig1637.frz3.gene3">
    <property type="protein sequence ID" value="MhA1_Contig1637.frz3.gene3"/>
    <property type="gene ID" value="MhA1_Contig1637.frz3.gene3"/>
</dbReference>
<keyword evidence="2" id="KW-1185">Reference proteome</keyword>
<feature type="domain" description="BTB" evidence="1">
    <location>
        <begin position="169"/>
        <end position="251"/>
    </location>
</feature>
<dbReference type="AlphaFoldDB" id="A0A1I8B9P2"/>
<protein>
    <submittedName>
        <fullName evidence="3">BTB domain-containing protein</fullName>
    </submittedName>
</protein>
<dbReference type="InterPro" id="IPR000210">
    <property type="entry name" value="BTB/POZ_dom"/>
</dbReference>
<dbReference type="CDD" id="cd18186">
    <property type="entry name" value="BTB_POZ_ZBTB_KLHL-like"/>
    <property type="match status" value="1"/>
</dbReference>
<dbReference type="Gene3D" id="3.30.710.10">
    <property type="entry name" value="Potassium Channel Kv1.1, Chain A"/>
    <property type="match status" value="1"/>
</dbReference>
<dbReference type="Proteomes" id="UP000095281">
    <property type="component" value="Unplaced"/>
</dbReference>
<dbReference type="SMART" id="SM00225">
    <property type="entry name" value="BTB"/>
    <property type="match status" value="1"/>
</dbReference>